<feature type="transmembrane region" description="Helical" evidence="7">
    <location>
        <begin position="290"/>
        <end position="310"/>
    </location>
</feature>
<dbReference type="PANTHER" id="PTHR11562:SF17">
    <property type="entry name" value="RE54080P-RELATED"/>
    <property type="match status" value="1"/>
</dbReference>
<evidence type="ECO:0000256" key="5">
    <source>
        <dbReference type="ARBA" id="ARBA00023136"/>
    </source>
</evidence>
<feature type="transmembrane region" description="Helical" evidence="7">
    <location>
        <begin position="322"/>
        <end position="343"/>
    </location>
</feature>
<evidence type="ECO:0000256" key="1">
    <source>
        <dbReference type="ARBA" id="ARBA00004141"/>
    </source>
</evidence>
<feature type="compositionally biased region" description="Low complexity" evidence="6">
    <location>
        <begin position="381"/>
        <end position="391"/>
    </location>
</feature>
<dbReference type="EMBL" id="HBIO01029589">
    <property type="protein sequence ID" value="CAE0477854.1"/>
    <property type="molecule type" value="Transcribed_RNA"/>
</dbReference>
<dbReference type="InterPro" id="IPR027469">
    <property type="entry name" value="Cation_efflux_TMD_sf"/>
</dbReference>
<feature type="region of interest" description="Disordered" evidence="6">
    <location>
        <begin position="365"/>
        <end position="391"/>
    </location>
</feature>
<keyword evidence="3" id="KW-0813">Transport</keyword>
<evidence type="ECO:0000313" key="8">
    <source>
        <dbReference type="EMBL" id="CAE0477854.1"/>
    </source>
</evidence>
<feature type="region of interest" description="Disordered" evidence="6">
    <location>
        <begin position="246"/>
        <end position="273"/>
    </location>
</feature>
<gene>
    <name evidence="8" type="ORF">CDEB00056_LOCUS22707</name>
</gene>
<dbReference type="Gene3D" id="1.20.1510.10">
    <property type="entry name" value="Cation efflux protein transmembrane domain"/>
    <property type="match status" value="2"/>
</dbReference>
<proteinExistence type="predicted"/>
<feature type="region of interest" description="Disordered" evidence="6">
    <location>
        <begin position="166"/>
        <end position="191"/>
    </location>
</feature>
<protein>
    <submittedName>
        <fullName evidence="8">Uncharacterized protein</fullName>
    </submittedName>
</protein>
<evidence type="ECO:0000256" key="6">
    <source>
        <dbReference type="SAM" id="MobiDB-lite"/>
    </source>
</evidence>
<feature type="transmembrane region" description="Helical" evidence="7">
    <location>
        <begin position="199"/>
        <end position="220"/>
    </location>
</feature>
<keyword evidence="3" id="KW-0406">Ion transport</keyword>
<evidence type="ECO:0000256" key="7">
    <source>
        <dbReference type="SAM" id="Phobius"/>
    </source>
</evidence>
<evidence type="ECO:0000256" key="2">
    <source>
        <dbReference type="ARBA" id="ARBA00022692"/>
    </source>
</evidence>
<reference evidence="8" key="1">
    <citation type="submission" date="2021-01" db="EMBL/GenBank/DDBJ databases">
        <authorList>
            <person name="Corre E."/>
            <person name="Pelletier E."/>
            <person name="Niang G."/>
            <person name="Scheremetjew M."/>
            <person name="Finn R."/>
            <person name="Kale V."/>
            <person name="Holt S."/>
            <person name="Cochrane G."/>
            <person name="Meng A."/>
            <person name="Brown T."/>
            <person name="Cohen L."/>
        </authorList>
    </citation>
    <scope>NUCLEOTIDE SEQUENCE</scope>
    <source>
        <strain evidence="8">MM31A-1</strain>
    </source>
</reference>
<feature type="compositionally biased region" description="Low complexity" evidence="6">
    <location>
        <begin position="250"/>
        <end position="267"/>
    </location>
</feature>
<evidence type="ECO:0000256" key="3">
    <source>
        <dbReference type="ARBA" id="ARBA00022906"/>
    </source>
</evidence>
<feature type="compositionally biased region" description="Basic and acidic residues" evidence="6">
    <location>
        <begin position="1"/>
        <end position="27"/>
    </location>
</feature>
<keyword evidence="3" id="KW-0864">Zinc transport</keyword>
<evidence type="ECO:0000256" key="4">
    <source>
        <dbReference type="ARBA" id="ARBA00022989"/>
    </source>
</evidence>
<name>A0A7S3QHS5_9STRA</name>
<feature type="region of interest" description="Disordered" evidence="6">
    <location>
        <begin position="1"/>
        <end position="32"/>
    </location>
</feature>
<comment type="subcellular location">
    <subcellularLocation>
        <location evidence="1">Membrane</location>
        <topology evidence="1">Multi-pass membrane protein</topology>
    </subcellularLocation>
</comment>
<keyword evidence="3" id="KW-0862">Zinc</keyword>
<accession>A0A7S3QHS5</accession>
<feature type="transmembrane region" description="Helical" evidence="7">
    <location>
        <begin position="129"/>
        <end position="151"/>
    </location>
</feature>
<keyword evidence="2 7" id="KW-0812">Transmembrane</keyword>
<keyword evidence="5 7" id="KW-0472">Membrane</keyword>
<feature type="compositionally biased region" description="Acidic residues" evidence="6">
    <location>
        <begin position="166"/>
        <end position="187"/>
    </location>
</feature>
<sequence length="391" mass="43276">MLSNENSRETLLLEKETRSEDNHDNSSNRKPSNETLLSMAFVSFFVFTVAQTIAAYLAHSKAMMGDSIAMYVDAFTYAFNLWAERMKSRVEVDNDNADFVNNNDTEEQQQLDLVSIQRRKSRDKRKMTLILELVPPLVSVTTLVTATIWILHDSISDLQFLTSSQMDDDNNGNDDDENDQEAADADAGDNYSDVQPNTIVMMVFSSLNLLVDVINVFFFAKADHAFGYDTVEEDFHIDETTSTLETTFDNNNNNSSPSGSESNNQNSLDYHHPLPQTFAKSGANLNMCSAYTHVFADTIRSIAVLIAATLGECVDSITPEAADAAATGVVSAVILLALIPLVSGMKRSFGQLMVIWREESSEREMEMERAASTQHSHHALGTSTGTSSRLT</sequence>
<dbReference type="GO" id="GO:0005385">
    <property type="term" value="F:zinc ion transmembrane transporter activity"/>
    <property type="evidence" value="ECO:0007669"/>
    <property type="project" value="TreeGrafter"/>
</dbReference>
<feature type="transmembrane region" description="Helical" evidence="7">
    <location>
        <begin position="36"/>
        <end position="58"/>
    </location>
</feature>
<dbReference type="InterPro" id="IPR050681">
    <property type="entry name" value="CDF/SLC30A"/>
</dbReference>
<dbReference type="GO" id="GO:0005886">
    <property type="term" value="C:plasma membrane"/>
    <property type="evidence" value="ECO:0007669"/>
    <property type="project" value="TreeGrafter"/>
</dbReference>
<dbReference type="SUPFAM" id="SSF161111">
    <property type="entry name" value="Cation efflux protein transmembrane domain-like"/>
    <property type="match status" value="2"/>
</dbReference>
<dbReference type="PANTHER" id="PTHR11562">
    <property type="entry name" value="CATION EFFLUX PROTEIN/ ZINC TRANSPORTER"/>
    <property type="match status" value="1"/>
</dbReference>
<organism evidence="8">
    <name type="scientific">Chaetoceros debilis</name>
    <dbReference type="NCBI Taxonomy" id="122233"/>
    <lineage>
        <taxon>Eukaryota</taxon>
        <taxon>Sar</taxon>
        <taxon>Stramenopiles</taxon>
        <taxon>Ochrophyta</taxon>
        <taxon>Bacillariophyta</taxon>
        <taxon>Coscinodiscophyceae</taxon>
        <taxon>Chaetocerotophycidae</taxon>
        <taxon>Chaetocerotales</taxon>
        <taxon>Chaetocerotaceae</taxon>
        <taxon>Chaetoceros</taxon>
    </lineage>
</organism>
<dbReference type="AlphaFoldDB" id="A0A7S3QHS5"/>
<keyword evidence="4 7" id="KW-1133">Transmembrane helix</keyword>